<sequence>MKACQMSVTVVTANMLLSVFFLPGVWTRCGSVTSAFRTTTPKVMEALSGSCLFIPCSLTGIPVPVKQPSGVWINGDDKIFDSSDAVKLFPVTVIGNLTQRNCTTVFYNLTTSSS</sequence>
<reference evidence="2" key="1">
    <citation type="submission" date="2016-05" db="EMBL/GenBank/DDBJ databases">
        <authorList>
            <person name="Lavstsen T."/>
            <person name="Jespersen J.S."/>
        </authorList>
    </citation>
    <scope>NUCLEOTIDE SEQUENCE</scope>
    <source>
        <tissue evidence="2">Brain</tissue>
    </source>
</reference>
<dbReference type="InterPro" id="IPR013783">
    <property type="entry name" value="Ig-like_fold"/>
</dbReference>
<evidence type="ECO:0000256" key="1">
    <source>
        <dbReference type="SAM" id="SignalP"/>
    </source>
</evidence>
<name>A0A1A7XP97_9TELE</name>
<keyword evidence="1" id="KW-0732">Signal</keyword>
<protein>
    <recommendedName>
        <fullName evidence="3">Ig-like domain-containing protein</fullName>
    </recommendedName>
</protein>
<dbReference type="PANTHER" id="PTHR46484">
    <property type="entry name" value="SI:CH211-171H4.5-RELATED"/>
    <property type="match status" value="1"/>
</dbReference>
<gene>
    <name evidence="2" type="primary">BX248410.1</name>
</gene>
<dbReference type="Gene3D" id="2.60.40.10">
    <property type="entry name" value="Immunoglobulins"/>
    <property type="match status" value="1"/>
</dbReference>
<dbReference type="AlphaFoldDB" id="A0A1A7XP97"/>
<evidence type="ECO:0008006" key="3">
    <source>
        <dbReference type="Google" id="ProtNLM"/>
    </source>
</evidence>
<dbReference type="PANTHER" id="PTHR46484:SF8">
    <property type="entry name" value="B-CELL RECEPTOR CD22-LIKE-RELATED"/>
    <property type="match status" value="1"/>
</dbReference>
<organism evidence="2">
    <name type="scientific">Iconisemion striatum</name>
    <dbReference type="NCBI Taxonomy" id="60296"/>
    <lineage>
        <taxon>Eukaryota</taxon>
        <taxon>Metazoa</taxon>
        <taxon>Chordata</taxon>
        <taxon>Craniata</taxon>
        <taxon>Vertebrata</taxon>
        <taxon>Euteleostomi</taxon>
        <taxon>Actinopterygii</taxon>
        <taxon>Neopterygii</taxon>
        <taxon>Teleostei</taxon>
        <taxon>Neoteleostei</taxon>
        <taxon>Acanthomorphata</taxon>
        <taxon>Ovalentaria</taxon>
        <taxon>Atherinomorphae</taxon>
        <taxon>Cyprinodontiformes</taxon>
        <taxon>Nothobranchiidae</taxon>
        <taxon>Iconisemion</taxon>
    </lineage>
</organism>
<proteinExistence type="predicted"/>
<reference evidence="2" key="2">
    <citation type="submission" date="2016-06" db="EMBL/GenBank/DDBJ databases">
        <title>The genome of a short-lived fish provides insights into sex chromosome evolution and the genetic control of aging.</title>
        <authorList>
            <person name="Reichwald K."/>
            <person name="Felder M."/>
            <person name="Petzold A."/>
            <person name="Koch P."/>
            <person name="Groth M."/>
            <person name="Platzer M."/>
        </authorList>
    </citation>
    <scope>NUCLEOTIDE SEQUENCE</scope>
    <source>
        <tissue evidence="2">Brain</tissue>
    </source>
</reference>
<feature type="signal peptide" evidence="1">
    <location>
        <begin position="1"/>
        <end position="27"/>
    </location>
</feature>
<accession>A0A1A7XP97</accession>
<dbReference type="EMBL" id="HADW01018522">
    <property type="protein sequence ID" value="SBP19922.1"/>
    <property type="molecule type" value="Transcribed_RNA"/>
</dbReference>
<feature type="chain" id="PRO_5008363316" description="Ig-like domain-containing protein" evidence="1">
    <location>
        <begin position="28"/>
        <end position="114"/>
    </location>
</feature>
<evidence type="ECO:0000313" key="2">
    <source>
        <dbReference type="EMBL" id="SBP19922.1"/>
    </source>
</evidence>
<feature type="non-terminal residue" evidence="2">
    <location>
        <position position="114"/>
    </location>
</feature>